<sequence length="1438" mass="161327">MLSSSSSSQIPDLTSKSQFGNAWGSERLVSKEGWILDAQNRVVILHGINVSGGTKMPFYTASAAVHAPSQYVGYFASSLPEPEFFGAEPRPPFSTTSSSSSSSSPPSTKKPISVKEAKAAVAKAASEAETNGTKDKGAIPGVVYSHIDDHFYNHREVSFVNRPFTLQDAELHFERLARWGCQCLRLLIPWEALEHAGPGIYDEDYIIYVIKLLKVASKYGLKCFLDPHVDCWSRFTGGSGMPGWTLELAGLDITKFDATGAAIKQNTHHDKENYPKMIWATNGIKLAAATMYTLFFAGQIFAPKTMVPLSTTVLSHLRTVHSSVVADEAYRRGLPNGARAPSPVQNLTPIPKVDQDFVERGQVNIQHYLQAHFIEAFAHLTQRIREDDSKTIRARSGPGLIEAGTVMGYDTMNEPAPGYLNHPDLTKLLELADLQVGTCPTPFQGMELAQGRTVKCEVWETGALGPRKKRTIKVNQEKVNLWKRPYWRSRQQTNNQQQGSNTIIDGEPIIPPARPLPAYYSETSTFDDVSQLGITEPQADDDNNSRIKRMPLASPMTLTASPANYSTKDALATPPSKLAESHISKTLWPEPAGYSDYCLWAEHKVWDPRTGKLLKPNYFQRIPTQGYIPSPFQPGKEVEWKHDFWLPFVNTFSLRLRQQDSRLIIFVEPPINEAPPMFRLKKVLVEGAEDGLKNMLRSVISWKSRKTFPNQHTTAILRQSASTRATQSADGRGNSDDNNNKNRQNDYKGKGSFGTTDDLYESACQQPRLDPMGDVSENIIVAPHFYDGYTNITRDFVPFTLDFMGYKRGIYSSVLGALKFGWSGVGQAWKDQVKGIQSDIRLAMGPQHGILMGETGLPIDLHNKTSFKSRHGHPKQSFAMRLLLDAMDASMLSFTLWNYCADNSNQWGDRWNGEDFSVWCEPENGFIEPEFTHTTAVAAVPNMASPIPIARHDSGILATTNNKTLEQQLVPISKVNNPSWSPNVALTEIAAEMGSGLESVGCHEGFIWWCCLPTTNVWTKRTAPKRMVAVSVEPKFSGFSAEDAQVIEANTSNNNEKPKPLATLTTWQDLLPLSLQIERSRIEYYGGLRVGESFLRAYPLAIWGEPLLYRFEPGIPISDKGVHCSMKARKQKTKDVQSWENHFLMLLTLSCDRRPKRRGDGQSNCEQSWNYGQLQEPSHEQEIASTGGSGDNRTHKATTSPSTDVFLPRFHFALDSTVNEDHFESLNHIKELQEDLCRRQQSRYVCSSSNSATAHSVSRSSKDKGRWHRLDIRVSDGHFKLGPARQILQYWTSPQPQFNSNDNLASTAEFFEVIETRIRGLFALGWDGLEGITTVVEQEWIKRIWKEIQRDDAEAGYSGYPCLWSFSKRMGRTVELEEEKKLKYKERQLRWRDRIGLPSEGATYCGTCGQLDVMHVHGVSVRLQMWSGYRGLVEHVET</sequence>
<protein>
    <recommendedName>
        <fullName evidence="4">Glycoside hydrolase superfamily</fullName>
    </recommendedName>
</protein>
<feature type="region of interest" description="Disordered" evidence="1">
    <location>
        <begin position="1173"/>
        <end position="1202"/>
    </location>
</feature>
<organism evidence="2 3">
    <name type="scientific">Lobosporangium transversale</name>
    <dbReference type="NCBI Taxonomy" id="64571"/>
    <lineage>
        <taxon>Eukaryota</taxon>
        <taxon>Fungi</taxon>
        <taxon>Fungi incertae sedis</taxon>
        <taxon>Mucoromycota</taxon>
        <taxon>Mortierellomycotina</taxon>
        <taxon>Mortierellomycetes</taxon>
        <taxon>Mortierellales</taxon>
        <taxon>Mortierellaceae</taxon>
        <taxon>Lobosporangium</taxon>
    </lineage>
</organism>
<evidence type="ECO:0000313" key="3">
    <source>
        <dbReference type="Proteomes" id="UP000193648"/>
    </source>
</evidence>
<dbReference type="GO" id="GO:1904462">
    <property type="term" value="P:ergosteryl 3-beta-D-glucoside catabolic process"/>
    <property type="evidence" value="ECO:0007669"/>
    <property type="project" value="TreeGrafter"/>
</dbReference>
<feature type="region of interest" description="Disordered" evidence="1">
    <location>
        <begin position="718"/>
        <end position="753"/>
    </location>
</feature>
<comment type="caution">
    <text evidence="2">The sequence shown here is derived from an EMBL/GenBank/DDBJ whole genome shotgun (WGS) entry which is preliminary data.</text>
</comment>
<accession>A0A1Y2GCD5</accession>
<dbReference type="RefSeq" id="XP_021877767.1">
    <property type="nucleotide sequence ID" value="XM_022030504.1"/>
</dbReference>
<dbReference type="PANTHER" id="PTHR31308">
    <property type="match status" value="1"/>
</dbReference>
<dbReference type="PANTHER" id="PTHR31308:SF5">
    <property type="entry name" value="ERGOSTERYL-BETA-GLUCOSIDASE"/>
    <property type="match status" value="1"/>
</dbReference>
<feature type="compositionally biased region" description="Basic and acidic residues" evidence="1">
    <location>
        <begin position="733"/>
        <end position="749"/>
    </location>
</feature>
<feature type="region of interest" description="Disordered" evidence="1">
    <location>
        <begin position="86"/>
        <end position="113"/>
    </location>
</feature>
<feature type="compositionally biased region" description="Polar residues" evidence="1">
    <location>
        <begin position="718"/>
        <end position="729"/>
    </location>
</feature>
<dbReference type="GO" id="GO:0050295">
    <property type="term" value="F:steryl-beta-glucosidase activity"/>
    <property type="evidence" value="ECO:0007669"/>
    <property type="project" value="TreeGrafter"/>
</dbReference>
<name>A0A1Y2GCD5_9FUNG</name>
<dbReference type="InParanoid" id="A0A1Y2GCD5"/>
<gene>
    <name evidence="2" type="ORF">BCR41DRAFT_424908</name>
</gene>
<dbReference type="OrthoDB" id="9971853at2759"/>
<dbReference type="Gene3D" id="3.20.20.80">
    <property type="entry name" value="Glycosidases"/>
    <property type="match status" value="2"/>
</dbReference>
<feature type="region of interest" description="Disordered" evidence="1">
    <location>
        <begin position="489"/>
        <end position="508"/>
    </location>
</feature>
<dbReference type="STRING" id="64571.A0A1Y2GCD5"/>
<evidence type="ECO:0000256" key="1">
    <source>
        <dbReference type="SAM" id="MobiDB-lite"/>
    </source>
</evidence>
<dbReference type="GeneID" id="33572346"/>
<evidence type="ECO:0000313" key="2">
    <source>
        <dbReference type="EMBL" id="ORZ06971.1"/>
    </source>
</evidence>
<evidence type="ECO:0008006" key="4">
    <source>
        <dbReference type="Google" id="ProtNLM"/>
    </source>
</evidence>
<feature type="compositionally biased region" description="Low complexity" evidence="1">
    <location>
        <begin position="489"/>
        <end position="502"/>
    </location>
</feature>
<dbReference type="InterPro" id="IPR052066">
    <property type="entry name" value="Glycosphingolipid_Hydrolases"/>
</dbReference>
<feature type="compositionally biased region" description="Low complexity" evidence="1">
    <location>
        <begin position="93"/>
        <end position="107"/>
    </location>
</feature>
<dbReference type="EMBL" id="MCFF01000043">
    <property type="protein sequence ID" value="ORZ06971.1"/>
    <property type="molecule type" value="Genomic_DNA"/>
</dbReference>
<proteinExistence type="predicted"/>
<dbReference type="InterPro" id="IPR017853">
    <property type="entry name" value="GH"/>
</dbReference>
<keyword evidence="3" id="KW-1185">Reference proteome</keyword>
<reference evidence="2 3" key="1">
    <citation type="submission" date="2016-07" db="EMBL/GenBank/DDBJ databases">
        <title>Pervasive Adenine N6-methylation of Active Genes in Fungi.</title>
        <authorList>
            <consortium name="DOE Joint Genome Institute"/>
            <person name="Mondo S.J."/>
            <person name="Dannebaum R.O."/>
            <person name="Kuo R.C."/>
            <person name="Labutti K."/>
            <person name="Haridas S."/>
            <person name="Kuo A."/>
            <person name="Salamov A."/>
            <person name="Ahrendt S.R."/>
            <person name="Lipzen A."/>
            <person name="Sullivan W."/>
            <person name="Andreopoulos W.B."/>
            <person name="Clum A."/>
            <person name="Lindquist E."/>
            <person name="Daum C."/>
            <person name="Ramamoorthy G.K."/>
            <person name="Gryganskyi A."/>
            <person name="Culley D."/>
            <person name="Magnuson J.K."/>
            <person name="James T.Y."/>
            <person name="O'Malley M.A."/>
            <person name="Stajich J.E."/>
            <person name="Spatafora J.W."/>
            <person name="Visel A."/>
            <person name="Grigoriev I.V."/>
        </authorList>
    </citation>
    <scope>NUCLEOTIDE SEQUENCE [LARGE SCALE GENOMIC DNA]</scope>
    <source>
        <strain evidence="2 3">NRRL 3116</strain>
    </source>
</reference>
<dbReference type="SUPFAM" id="SSF51445">
    <property type="entry name" value="(Trans)glycosidases"/>
    <property type="match status" value="1"/>
</dbReference>
<dbReference type="Proteomes" id="UP000193648">
    <property type="component" value="Unassembled WGS sequence"/>
</dbReference>